<dbReference type="Proteomes" id="UP000070089">
    <property type="component" value="Unassembled WGS sequence"/>
</dbReference>
<reference evidence="1 2" key="1">
    <citation type="journal article" date="2015" name="Mol. Biochem. Parasitol.">
        <title>Identification of polymorphic genes for use in assemblage B genotyping assays through comparative genomics of multiple assemblage B Giardia duodenalis isolates.</title>
        <authorList>
            <person name="Wielinga C."/>
            <person name="Thompson R.C."/>
            <person name="Monis P."/>
            <person name="Ryan U."/>
        </authorList>
    </citation>
    <scope>NUCLEOTIDE SEQUENCE [LARGE SCALE GENOMIC DNA]</scope>
    <source>
        <strain evidence="1 2">BAH15c1</strain>
    </source>
</reference>
<gene>
    <name evidence="1" type="ORF">QR46_2170</name>
</gene>
<dbReference type="OrthoDB" id="10251686at2759"/>
<name>A0A132NUU4_GIAIN</name>
<organism evidence="1 2">
    <name type="scientific">Giardia duodenalis assemblage B</name>
    <dbReference type="NCBI Taxonomy" id="1394984"/>
    <lineage>
        <taxon>Eukaryota</taxon>
        <taxon>Metamonada</taxon>
        <taxon>Diplomonadida</taxon>
        <taxon>Hexamitidae</taxon>
        <taxon>Giardiinae</taxon>
        <taxon>Giardia</taxon>
    </lineage>
</organism>
<protein>
    <submittedName>
        <fullName evidence="1">Uncharacterized protein</fullName>
    </submittedName>
</protein>
<dbReference type="EMBL" id="JXTI01000054">
    <property type="protein sequence ID" value="KWX13830.1"/>
    <property type="molecule type" value="Genomic_DNA"/>
</dbReference>
<sequence>MLGMLCHLPLNREYPSGEISAPPIIARTGGHNPMNVKVYFAMPEVLSIQRDIALLQTAEDSHLEIHIEPGIILEKLSTALLSHGLQGLDSTGSLVHALCSQYSAHCMVTPFTAKLAVLVETLDRNSMHHELRDKEAAEIADLFARYNNSVTKNSNIGTFASIYKALMPIFPPLMATSVIMHANKKEGARCKYYDCPSLWAIFLLMEDVEEPGRKTSEMPPKNLFSCFTLFYTHSRCPIAHAVIGAFRFLLIYADIPGIQIILPADPTKRSNRAIDVMKNKCALMYGYILNAVDRSTVTSASKSAIRNMPDSLEEYIKALMCQLQARYKHLFSVSLLRDHKPIRPVKPITKNNRGGTRFNRAKKIIENRSQDEQLDV</sequence>
<dbReference type="VEuPathDB" id="GiardiaDB:QR46_2170"/>
<proteinExistence type="predicted"/>
<evidence type="ECO:0000313" key="1">
    <source>
        <dbReference type="EMBL" id="KWX13830.1"/>
    </source>
</evidence>
<evidence type="ECO:0000313" key="2">
    <source>
        <dbReference type="Proteomes" id="UP000070089"/>
    </source>
</evidence>
<dbReference type="AlphaFoldDB" id="A0A132NUU4"/>
<accession>A0A132NUU4</accession>
<comment type="caution">
    <text evidence="1">The sequence shown here is derived from an EMBL/GenBank/DDBJ whole genome shotgun (WGS) entry which is preliminary data.</text>
</comment>